<dbReference type="Proteomes" id="UP000299102">
    <property type="component" value="Unassembled WGS sequence"/>
</dbReference>
<dbReference type="AlphaFoldDB" id="A0A4C2A398"/>
<sequence length="145" mass="16083">MTESLSTTTVFVGCRRRRGRAPCRRPEGAGAKERVRTGRHNTYTCNARFCYVENHRSAGASLSVDTRPPGSERQALYFALLFKIYIAYAGWELGFETGNGSAVDAAVLSDDRGDGAERWPKTGRSYKIMILYAVVRSASSHTIIR</sequence>
<keyword evidence="2" id="KW-1185">Reference proteome</keyword>
<dbReference type="EMBL" id="BGZK01002531">
    <property type="protein sequence ID" value="GBP94660.1"/>
    <property type="molecule type" value="Genomic_DNA"/>
</dbReference>
<protein>
    <submittedName>
        <fullName evidence="1">Uncharacterized protein</fullName>
    </submittedName>
</protein>
<gene>
    <name evidence="1" type="ORF">EVAR_66344_1</name>
</gene>
<evidence type="ECO:0000313" key="2">
    <source>
        <dbReference type="Proteomes" id="UP000299102"/>
    </source>
</evidence>
<accession>A0A4C2A398</accession>
<proteinExistence type="predicted"/>
<organism evidence="1 2">
    <name type="scientific">Eumeta variegata</name>
    <name type="common">Bagworm moth</name>
    <name type="synonym">Eumeta japonica</name>
    <dbReference type="NCBI Taxonomy" id="151549"/>
    <lineage>
        <taxon>Eukaryota</taxon>
        <taxon>Metazoa</taxon>
        <taxon>Ecdysozoa</taxon>
        <taxon>Arthropoda</taxon>
        <taxon>Hexapoda</taxon>
        <taxon>Insecta</taxon>
        <taxon>Pterygota</taxon>
        <taxon>Neoptera</taxon>
        <taxon>Endopterygota</taxon>
        <taxon>Lepidoptera</taxon>
        <taxon>Glossata</taxon>
        <taxon>Ditrysia</taxon>
        <taxon>Tineoidea</taxon>
        <taxon>Psychidae</taxon>
        <taxon>Oiketicinae</taxon>
        <taxon>Eumeta</taxon>
    </lineage>
</organism>
<evidence type="ECO:0000313" key="1">
    <source>
        <dbReference type="EMBL" id="GBP94660.1"/>
    </source>
</evidence>
<name>A0A4C2A398_EUMVA</name>
<reference evidence="1 2" key="1">
    <citation type="journal article" date="2019" name="Commun. Biol.">
        <title>The bagworm genome reveals a unique fibroin gene that provides high tensile strength.</title>
        <authorList>
            <person name="Kono N."/>
            <person name="Nakamura H."/>
            <person name="Ohtoshi R."/>
            <person name="Tomita M."/>
            <person name="Numata K."/>
            <person name="Arakawa K."/>
        </authorList>
    </citation>
    <scope>NUCLEOTIDE SEQUENCE [LARGE SCALE GENOMIC DNA]</scope>
</reference>
<comment type="caution">
    <text evidence="1">The sequence shown here is derived from an EMBL/GenBank/DDBJ whole genome shotgun (WGS) entry which is preliminary data.</text>
</comment>